<sequence length="47" mass="5260">MSTHTCTHPRTQTRAHTHTHSLPHLVLFHSFYPCLSTYNLKSGGVGV</sequence>
<reference evidence="1" key="2">
    <citation type="journal article" date="2015" name="Fish Shellfish Immunol.">
        <title>Early steps in the European eel (Anguilla anguilla)-Vibrio vulnificus interaction in the gills: Role of the RtxA13 toxin.</title>
        <authorList>
            <person name="Callol A."/>
            <person name="Pajuelo D."/>
            <person name="Ebbesson L."/>
            <person name="Teles M."/>
            <person name="MacKenzie S."/>
            <person name="Amaro C."/>
        </authorList>
    </citation>
    <scope>NUCLEOTIDE SEQUENCE</scope>
</reference>
<dbReference type="AlphaFoldDB" id="A0A0E9RNR2"/>
<organism evidence="1">
    <name type="scientific">Anguilla anguilla</name>
    <name type="common">European freshwater eel</name>
    <name type="synonym">Muraena anguilla</name>
    <dbReference type="NCBI Taxonomy" id="7936"/>
    <lineage>
        <taxon>Eukaryota</taxon>
        <taxon>Metazoa</taxon>
        <taxon>Chordata</taxon>
        <taxon>Craniata</taxon>
        <taxon>Vertebrata</taxon>
        <taxon>Euteleostomi</taxon>
        <taxon>Actinopterygii</taxon>
        <taxon>Neopterygii</taxon>
        <taxon>Teleostei</taxon>
        <taxon>Anguilliformes</taxon>
        <taxon>Anguillidae</taxon>
        <taxon>Anguilla</taxon>
    </lineage>
</organism>
<reference evidence="1" key="1">
    <citation type="submission" date="2014-11" db="EMBL/GenBank/DDBJ databases">
        <authorList>
            <person name="Amaro Gonzalez C."/>
        </authorList>
    </citation>
    <scope>NUCLEOTIDE SEQUENCE</scope>
</reference>
<evidence type="ECO:0000313" key="1">
    <source>
        <dbReference type="EMBL" id="JAH30065.1"/>
    </source>
</evidence>
<proteinExistence type="predicted"/>
<accession>A0A0E9RNR2</accession>
<name>A0A0E9RNR2_ANGAN</name>
<protein>
    <submittedName>
        <fullName evidence="1">Uncharacterized protein</fullName>
    </submittedName>
</protein>
<dbReference type="EMBL" id="GBXM01078512">
    <property type="protein sequence ID" value="JAH30065.1"/>
    <property type="molecule type" value="Transcribed_RNA"/>
</dbReference>